<sequence length="122" mass="13600">MLLSLFTVLLVEFVALFIVSKTTNKWTKIGLIGAYVIWGVLFYLLSSQHEGEALYQTVAIGSILYIVPLIVIASVKTYHFLGNQLTEISKLLLYTLMLIGAYLLIGLIVVLLFAFVFIGIQI</sequence>
<dbReference type="AlphaFoldDB" id="A0A0A5GPH7"/>
<dbReference type="EMBL" id="AVPE01000004">
    <property type="protein sequence ID" value="KGX93045.1"/>
    <property type="molecule type" value="Genomic_DNA"/>
</dbReference>
<keyword evidence="1" id="KW-0472">Membrane</keyword>
<organism evidence="2 3">
    <name type="scientific">Pontibacillus halophilus JSM 076056 = DSM 19796</name>
    <dbReference type="NCBI Taxonomy" id="1385510"/>
    <lineage>
        <taxon>Bacteria</taxon>
        <taxon>Bacillati</taxon>
        <taxon>Bacillota</taxon>
        <taxon>Bacilli</taxon>
        <taxon>Bacillales</taxon>
        <taxon>Bacillaceae</taxon>
        <taxon>Pontibacillus</taxon>
    </lineage>
</organism>
<gene>
    <name evidence="2" type="ORF">N781_13435</name>
</gene>
<keyword evidence="1" id="KW-1133">Transmembrane helix</keyword>
<keyword evidence="1" id="KW-0812">Transmembrane</keyword>
<evidence type="ECO:0000256" key="1">
    <source>
        <dbReference type="SAM" id="Phobius"/>
    </source>
</evidence>
<accession>A0A0A5GPH7</accession>
<evidence type="ECO:0000313" key="2">
    <source>
        <dbReference type="EMBL" id="KGX93045.1"/>
    </source>
</evidence>
<reference evidence="2 3" key="1">
    <citation type="submission" date="2013-08" db="EMBL/GenBank/DDBJ databases">
        <authorList>
            <person name="Huang J."/>
            <person name="Wang G."/>
        </authorList>
    </citation>
    <scope>NUCLEOTIDE SEQUENCE [LARGE SCALE GENOMIC DNA]</scope>
    <source>
        <strain evidence="2 3">JSM 076056</strain>
    </source>
</reference>
<name>A0A0A5GPH7_9BACI</name>
<comment type="caution">
    <text evidence="2">The sequence shown here is derived from an EMBL/GenBank/DDBJ whole genome shotgun (WGS) entry which is preliminary data.</text>
</comment>
<feature type="transmembrane region" description="Helical" evidence="1">
    <location>
        <begin position="91"/>
        <end position="120"/>
    </location>
</feature>
<dbReference type="Proteomes" id="UP000030528">
    <property type="component" value="Unassembled WGS sequence"/>
</dbReference>
<evidence type="ECO:0000313" key="3">
    <source>
        <dbReference type="Proteomes" id="UP000030528"/>
    </source>
</evidence>
<feature type="transmembrane region" description="Helical" evidence="1">
    <location>
        <begin position="26"/>
        <end position="45"/>
    </location>
</feature>
<feature type="transmembrane region" description="Helical" evidence="1">
    <location>
        <begin position="57"/>
        <end position="79"/>
    </location>
</feature>
<dbReference type="RefSeq" id="WP_026799958.1">
    <property type="nucleotide sequence ID" value="NZ_AVPE01000004.1"/>
</dbReference>
<proteinExistence type="predicted"/>
<protein>
    <submittedName>
        <fullName evidence="2">Uncharacterized protein</fullName>
    </submittedName>
</protein>
<keyword evidence="3" id="KW-1185">Reference proteome</keyword>